<dbReference type="InterPro" id="IPR036322">
    <property type="entry name" value="WD40_repeat_dom_sf"/>
</dbReference>
<evidence type="ECO:0000313" key="7">
    <source>
        <dbReference type="Proteomes" id="UP000015106"/>
    </source>
</evidence>
<dbReference type="AlphaFoldDB" id="A0A8R7U863"/>
<dbReference type="SUPFAM" id="SSF50978">
    <property type="entry name" value="WD40 repeat-like"/>
    <property type="match status" value="1"/>
</dbReference>
<dbReference type="InterPro" id="IPR020472">
    <property type="entry name" value="WD40_PAC1"/>
</dbReference>
<evidence type="ECO:0000256" key="5">
    <source>
        <dbReference type="PROSITE-ProRule" id="PRU00221"/>
    </source>
</evidence>
<evidence type="ECO:0008006" key="8">
    <source>
        <dbReference type="Google" id="ProtNLM"/>
    </source>
</evidence>
<dbReference type="InterPro" id="IPR050844">
    <property type="entry name" value="Coatomer_complex_subunit"/>
</dbReference>
<reference evidence="6" key="3">
    <citation type="submission" date="2022-06" db="UniProtKB">
        <authorList>
            <consortium name="EnsemblPlants"/>
        </authorList>
    </citation>
    <scope>IDENTIFICATION</scope>
</reference>
<feature type="repeat" description="WD" evidence="5">
    <location>
        <begin position="251"/>
        <end position="292"/>
    </location>
</feature>
<keyword evidence="7" id="KW-1185">Reference proteome</keyword>
<keyword evidence="2 5" id="KW-0853">WD repeat</keyword>
<dbReference type="Proteomes" id="UP000015106">
    <property type="component" value="Chromosome 4"/>
</dbReference>
<dbReference type="CDD" id="cd00200">
    <property type="entry name" value="WD40"/>
    <property type="match status" value="1"/>
</dbReference>
<dbReference type="Gramene" id="TuG1812G0400002768.01.T01">
    <property type="protein sequence ID" value="TuG1812G0400002768.01.T01"/>
    <property type="gene ID" value="TuG1812G0400002768.01"/>
</dbReference>
<feature type="repeat" description="WD" evidence="5">
    <location>
        <begin position="207"/>
        <end position="250"/>
    </location>
</feature>
<keyword evidence="3" id="KW-0677">Repeat</keyword>
<dbReference type="SMART" id="SM00320">
    <property type="entry name" value="WD40"/>
    <property type="match status" value="7"/>
</dbReference>
<organism evidence="6 7">
    <name type="scientific">Triticum urartu</name>
    <name type="common">Red wild einkorn</name>
    <name type="synonym">Crithodium urartu</name>
    <dbReference type="NCBI Taxonomy" id="4572"/>
    <lineage>
        <taxon>Eukaryota</taxon>
        <taxon>Viridiplantae</taxon>
        <taxon>Streptophyta</taxon>
        <taxon>Embryophyta</taxon>
        <taxon>Tracheophyta</taxon>
        <taxon>Spermatophyta</taxon>
        <taxon>Magnoliopsida</taxon>
        <taxon>Liliopsida</taxon>
        <taxon>Poales</taxon>
        <taxon>Poaceae</taxon>
        <taxon>BOP clade</taxon>
        <taxon>Pooideae</taxon>
        <taxon>Triticodae</taxon>
        <taxon>Triticeae</taxon>
        <taxon>Triticinae</taxon>
        <taxon>Triticum</taxon>
    </lineage>
</organism>
<dbReference type="GO" id="GO:0006891">
    <property type="term" value="P:intra-Golgi vesicle-mediated transport"/>
    <property type="evidence" value="ECO:0007669"/>
    <property type="project" value="TreeGrafter"/>
</dbReference>
<dbReference type="GO" id="GO:0006890">
    <property type="term" value="P:retrograde vesicle-mediated transport, Golgi to endoplasmic reticulum"/>
    <property type="evidence" value="ECO:0007669"/>
    <property type="project" value="TreeGrafter"/>
</dbReference>
<proteinExistence type="predicted"/>
<evidence type="ECO:0000256" key="2">
    <source>
        <dbReference type="ARBA" id="ARBA00022574"/>
    </source>
</evidence>
<dbReference type="InterPro" id="IPR015943">
    <property type="entry name" value="WD40/YVTN_repeat-like_dom_sf"/>
</dbReference>
<dbReference type="PANTHER" id="PTHR19876:SF35">
    <property type="entry name" value="COATOMER WD ASSOCIATED REGION DOMAIN-CONTAINING PROTEIN"/>
    <property type="match status" value="1"/>
</dbReference>
<evidence type="ECO:0000256" key="3">
    <source>
        <dbReference type="ARBA" id="ARBA00022737"/>
    </source>
</evidence>
<dbReference type="GO" id="GO:0030126">
    <property type="term" value="C:COPI vesicle coat"/>
    <property type="evidence" value="ECO:0007669"/>
    <property type="project" value="TreeGrafter"/>
</dbReference>
<reference evidence="7" key="1">
    <citation type="journal article" date="2013" name="Nature">
        <title>Draft genome of the wheat A-genome progenitor Triticum urartu.</title>
        <authorList>
            <person name="Ling H.Q."/>
            <person name="Zhao S."/>
            <person name="Liu D."/>
            <person name="Wang J."/>
            <person name="Sun H."/>
            <person name="Zhang C."/>
            <person name="Fan H."/>
            <person name="Li D."/>
            <person name="Dong L."/>
            <person name="Tao Y."/>
            <person name="Gao C."/>
            <person name="Wu H."/>
            <person name="Li Y."/>
            <person name="Cui Y."/>
            <person name="Guo X."/>
            <person name="Zheng S."/>
            <person name="Wang B."/>
            <person name="Yu K."/>
            <person name="Liang Q."/>
            <person name="Yang W."/>
            <person name="Lou X."/>
            <person name="Chen J."/>
            <person name="Feng M."/>
            <person name="Jian J."/>
            <person name="Zhang X."/>
            <person name="Luo G."/>
            <person name="Jiang Y."/>
            <person name="Liu J."/>
            <person name="Wang Z."/>
            <person name="Sha Y."/>
            <person name="Zhang B."/>
            <person name="Wu H."/>
            <person name="Tang D."/>
            <person name="Shen Q."/>
            <person name="Xue P."/>
            <person name="Zou S."/>
            <person name="Wang X."/>
            <person name="Liu X."/>
            <person name="Wang F."/>
            <person name="Yang Y."/>
            <person name="An X."/>
            <person name="Dong Z."/>
            <person name="Zhang K."/>
            <person name="Zhang X."/>
            <person name="Luo M.C."/>
            <person name="Dvorak J."/>
            <person name="Tong Y."/>
            <person name="Wang J."/>
            <person name="Yang H."/>
            <person name="Li Z."/>
            <person name="Wang D."/>
            <person name="Zhang A."/>
            <person name="Wang J."/>
        </authorList>
    </citation>
    <scope>NUCLEOTIDE SEQUENCE</scope>
    <source>
        <strain evidence="7">cv. G1812</strain>
    </source>
</reference>
<feature type="repeat" description="WD" evidence="5">
    <location>
        <begin position="120"/>
        <end position="153"/>
    </location>
</feature>
<dbReference type="Pfam" id="PF00400">
    <property type="entry name" value="WD40"/>
    <property type="match status" value="5"/>
</dbReference>
<dbReference type="PROSITE" id="PS50294">
    <property type="entry name" value="WD_REPEATS_REGION"/>
    <property type="match status" value="4"/>
</dbReference>
<evidence type="ECO:0000313" key="6">
    <source>
        <dbReference type="EnsemblPlants" id="TuG1812G0400002768.01.T01"/>
    </source>
</evidence>
<dbReference type="Gene3D" id="2.130.10.10">
    <property type="entry name" value="YVTN repeat-like/Quinoprotein amine dehydrogenase"/>
    <property type="match status" value="1"/>
</dbReference>
<sequence length="326" mass="36520">MGRDEVQEVVLPVTYDPPTGGTVSEPTQSTIEIIAMPNTQQVSSIDVHVSEPWIMTTHHGGNLRVWNYHKMPYKNLREIIFDLVVQAAKFIAHKKWVVAGDDNGYIHVHNYHEDKGVRSFPGHDGSITCLAVHPTHPFVLSSSDYDYLIKLWDWEKDWECTRTFQGHTNRVTQITFNPDYPSSFASASADGSAMIWDVNSEDHGITLDGHVESLVCVNYFTRPGGQHLIFGTTDGTVQIWNLEISECVDKLKGHVGCITAVNLHPELPLLITGSLDGTIRLWNSSSYNLENIIRFNLGEVYAFGFIKDSTRMVVGCQQGIAMMDCP</sequence>
<dbReference type="PRINTS" id="PR00320">
    <property type="entry name" value="GPROTEINBRPT"/>
</dbReference>
<accession>A0A8R7U863</accession>
<reference evidence="6" key="2">
    <citation type="submission" date="2018-03" db="EMBL/GenBank/DDBJ databases">
        <title>The Triticum urartu genome reveals the dynamic nature of wheat genome evolution.</title>
        <authorList>
            <person name="Ling H."/>
            <person name="Ma B."/>
            <person name="Shi X."/>
            <person name="Liu H."/>
            <person name="Dong L."/>
            <person name="Sun H."/>
            <person name="Cao Y."/>
            <person name="Gao Q."/>
            <person name="Zheng S."/>
            <person name="Li Y."/>
            <person name="Yu Y."/>
            <person name="Du H."/>
            <person name="Qi M."/>
            <person name="Li Y."/>
            <person name="Yu H."/>
            <person name="Cui Y."/>
            <person name="Wang N."/>
            <person name="Chen C."/>
            <person name="Wu H."/>
            <person name="Zhao Y."/>
            <person name="Zhang J."/>
            <person name="Li Y."/>
            <person name="Zhou W."/>
            <person name="Zhang B."/>
            <person name="Hu W."/>
            <person name="Eijk M."/>
            <person name="Tang J."/>
            <person name="Witsenboer H."/>
            <person name="Zhao S."/>
            <person name="Li Z."/>
            <person name="Zhang A."/>
            <person name="Wang D."/>
            <person name="Liang C."/>
        </authorList>
    </citation>
    <scope>NUCLEOTIDE SEQUENCE [LARGE SCALE GENOMIC DNA]</scope>
    <source>
        <strain evidence="6">cv. G1812</strain>
    </source>
</reference>
<dbReference type="EnsemblPlants" id="TuG1812G0400002768.01.T01">
    <property type="protein sequence ID" value="TuG1812G0400002768.01.T01"/>
    <property type="gene ID" value="TuG1812G0400002768.01"/>
</dbReference>
<comment type="subcellular location">
    <subcellularLocation>
        <location evidence="1">Cytoplasmic vesicle membrane</location>
    </subcellularLocation>
</comment>
<dbReference type="PANTHER" id="PTHR19876">
    <property type="entry name" value="COATOMER"/>
    <property type="match status" value="1"/>
</dbReference>
<evidence type="ECO:0000256" key="1">
    <source>
        <dbReference type="ARBA" id="ARBA00004156"/>
    </source>
</evidence>
<dbReference type="PROSITE" id="PS50082">
    <property type="entry name" value="WD_REPEATS_2"/>
    <property type="match status" value="4"/>
</dbReference>
<evidence type="ECO:0000256" key="4">
    <source>
        <dbReference type="ARBA" id="ARBA00023329"/>
    </source>
</evidence>
<feature type="repeat" description="WD" evidence="5">
    <location>
        <begin position="164"/>
        <end position="206"/>
    </location>
</feature>
<name>A0A8R7U863_TRIUA</name>
<protein>
    <recommendedName>
        <fullName evidence="8">Coatomer subunit beta'-2</fullName>
    </recommendedName>
</protein>
<dbReference type="GO" id="GO:0006888">
    <property type="term" value="P:endoplasmic reticulum to Golgi vesicle-mediated transport"/>
    <property type="evidence" value="ECO:0007669"/>
    <property type="project" value="TreeGrafter"/>
</dbReference>
<dbReference type="InterPro" id="IPR001680">
    <property type="entry name" value="WD40_rpt"/>
</dbReference>
<dbReference type="GO" id="GO:0006886">
    <property type="term" value="P:intracellular protein transport"/>
    <property type="evidence" value="ECO:0007669"/>
    <property type="project" value="TreeGrafter"/>
</dbReference>
<keyword evidence="4" id="KW-0968">Cytoplasmic vesicle</keyword>